<dbReference type="InterPro" id="IPR015931">
    <property type="entry name" value="Acnase/IPM_dHydase_lsu_aba_1/3"/>
</dbReference>
<dbReference type="EMBL" id="CACTIH010007487">
    <property type="protein sequence ID" value="CAA3014433.1"/>
    <property type="molecule type" value="Genomic_DNA"/>
</dbReference>
<evidence type="ECO:0000313" key="5">
    <source>
        <dbReference type="EMBL" id="CAA3014433.1"/>
    </source>
</evidence>
<accession>A0A8S0UCH9</accession>
<dbReference type="Gene3D" id="3.30.499.10">
    <property type="entry name" value="Aconitase, domain 3"/>
    <property type="match status" value="1"/>
</dbReference>
<gene>
    <name evidence="5" type="ORF">OLEA9_A116397</name>
</gene>
<organism evidence="5 6">
    <name type="scientific">Olea europaea subsp. europaea</name>
    <dbReference type="NCBI Taxonomy" id="158383"/>
    <lineage>
        <taxon>Eukaryota</taxon>
        <taxon>Viridiplantae</taxon>
        <taxon>Streptophyta</taxon>
        <taxon>Embryophyta</taxon>
        <taxon>Tracheophyta</taxon>
        <taxon>Spermatophyta</taxon>
        <taxon>Magnoliopsida</taxon>
        <taxon>eudicotyledons</taxon>
        <taxon>Gunneridae</taxon>
        <taxon>Pentapetalae</taxon>
        <taxon>asterids</taxon>
        <taxon>lamiids</taxon>
        <taxon>Lamiales</taxon>
        <taxon>Oleaceae</taxon>
        <taxon>Oleeae</taxon>
        <taxon>Olea</taxon>
    </lineage>
</organism>
<dbReference type="InterPro" id="IPR006249">
    <property type="entry name" value="Aconitase/IRP2"/>
</dbReference>
<dbReference type="SUPFAM" id="SSF53732">
    <property type="entry name" value="Aconitase iron-sulfur domain"/>
    <property type="match status" value="1"/>
</dbReference>
<evidence type="ECO:0000256" key="2">
    <source>
        <dbReference type="ARBA" id="ARBA00023004"/>
    </source>
</evidence>
<dbReference type="InterPro" id="IPR036008">
    <property type="entry name" value="Aconitase_4Fe-4S_dom"/>
</dbReference>
<sequence>MAADGNHGVGLRVPLDLVIDHSVQVDVARLENAVQANMELEFQRNKERFAFLKWRSNAFHNMLVVPPGSVEKILKVGEAEKNLGHTGDVNLYAQMIDDGSKDFGDWVDEEDVELAPPGDASQESFQFGGGDVSVPFVDSVSNEGWYPLGTYRKEVHECRAVELTY</sequence>
<dbReference type="Gramene" id="OE9A116397T1">
    <property type="protein sequence ID" value="OE9A116397C1"/>
    <property type="gene ID" value="OE9A116397"/>
</dbReference>
<evidence type="ECO:0000256" key="3">
    <source>
        <dbReference type="ARBA" id="ARBA00023014"/>
    </source>
</evidence>
<proteinExistence type="predicted"/>
<protein>
    <submittedName>
        <fullName evidence="5">Aconitate hydratase, cytoplasmic</fullName>
    </submittedName>
</protein>
<keyword evidence="6" id="KW-1185">Reference proteome</keyword>
<comment type="caution">
    <text evidence="5">The sequence shown here is derived from an EMBL/GenBank/DDBJ whole genome shotgun (WGS) entry which is preliminary data.</text>
</comment>
<keyword evidence="2" id="KW-0408">Iron</keyword>
<feature type="domain" description="Aconitase/3-isopropylmalate dehydratase large subunit alpha/beta/alpha" evidence="4">
    <location>
        <begin position="12"/>
        <end position="71"/>
    </location>
</feature>
<dbReference type="GO" id="GO:0046872">
    <property type="term" value="F:metal ion binding"/>
    <property type="evidence" value="ECO:0007669"/>
    <property type="project" value="UniProtKB-KW"/>
</dbReference>
<evidence type="ECO:0000259" key="4">
    <source>
        <dbReference type="Pfam" id="PF00330"/>
    </source>
</evidence>
<evidence type="ECO:0000256" key="1">
    <source>
        <dbReference type="ARBA" id="ARBA00022723"/>
    </source>
</evidence>
<keyword evidence="1" id="KW-0479">Metal-binding</keyword>
<keyword evidence="3" id="KW-0411">Iron-sulfur</keyword>
<dbReference type="OrthoDB" id="2224430at2759"/>
<dbReference type="AlphaFoldDB" id="A0A8S0UCH9"/>
<dbReference type="PANTHER" id="PTHR11670">
    <property type="entry name" value="ACONITASE/IRON-RESPONSIVE ELEMENT FAMILY MEMBER"/>
    <property type="match status" value="1"/>
</dbReference>
<dbReference type="GO" id="GO:0051536">
    <property type="term" value="F:iron-sulfur cluster binding"/>
    <property type="evidence" value="ECO:0007669"/>
    <property type="project" value="UniProtKB-KW"/>
</dbReference>
<evidence type="ECO:0000313" key="6">
    <source>
        <dbReference type="Proteomes" id="UP000594638"/>
    </source>
</evidence>
<dbReference type="InterPro" id="IPR001030">
    <property type="entry name" value="Acoase/IPM_deHydtase_lsu_aba"/>
</dbReference>
<reference evidence="5 6" key="1">
    <citation type="submission" date="2019-12" db="EMBL/GenBank/DDBJ databases">
        <authorList>
            <person name="Alioto T."/>
            <person name="Alioto T."/>
            <person name="Gomez Garrido J."/>
        </authorList>
    </citation>
    <scope>NUCLEOTIDE SEQUENCE [LARGE SCALE GENOMIC DNA]</scope>
</reference>
<name>A0A8S0UCH9_OLEEU</name>
<dbReference type="Pfam" id="PF00330">
    <property type="entry name" value="Aconitase"/>
    <property type="match status" value="1"/>
</dbReference>
<dbReference type="Proteomes" id="UP000594638">
    <property type="component" value="Unassembled WGS sequence"/>
</dbReference>